<dbReference type="Gene3D" id="2.10.50.10">
    <property type="entry name" value="Tumor Necrosis Factor Receptor, subunit A, domain 2"/>
    <property type="match status" value="1"/>
</dbReference>
<evidence type="ECO:0000259" key="1">
    <source>
        <dbReference type="Pfam" id="PF07699"/>
    </source>
</evidence>
<keyword evidence="3" id="KW-1185">Reference proteome</keyword>
<name>A0A8S3ZZF3_9EUPU</name>
<organism evidence="2 3">
    <name type="scientific">Candidula unifasciata</name>
    <dbReference type="NCBI Taxonomy" id="100452"/>
    <lineage>
        <taxon>Eukaryota</taxon>
        <taxon>Metazoa</taxon>
        <taxon>Spiralia</taxon>
        <taxon>Lophotrochozoa</taxon>
        <taxon>Mollusca</taxon>
        <taxon>Gastropoda</taxon>
        <taxon>Heterobranchia</taxon>
        <taxon>Euthyneura</taxon>
        <taxon>Panpulmonata</taxon>
        <taxon>Eupulmonata</taxon>
        <taxon>Stylommatophora</taxon>
        <taxon>Helicina</taxon>
        <taxon>Helicoidea</taxon>
        <taxon>Geomitridae</taxon>
        <taxon>Candidula</taxon>
    </lineage>
</organism>
<dbReference type="SMART" id="SM01411">
    <property type="entry name" value="Ephrin_rec_like"/>
    <property type="match status" value="1"/>
</dbReference>
<dbReference type="Proteomes" id="UP000678393">
    <property type="component" value="Unassembled WGS sequence"/>
</dbReference>
<proteinExistence type="predicted"/>
<feature type="domain" description="Tyrosine-protein kinase ephrin type A/B receptor-like" evidence="1">
    <location>
        <begin position="9"/>
        <end position="51"/>
    </location>
</feature>
<dbReference type="AlphaFoldDB" id="A0A8S3ZZF3"/>
<evidence type="ECO:0000313" key="2">
    <source>
        <dbReference type="EMBL" id="CAG5133578.1"/>
    </source>
</evidence>
<feature type="non-terminal residue" evidence="2">
    <location>
        <position position="1"/>
    </location>
</feature>
<feature type="non-terminal residue" evidence="2">
    <location>
        <position position="61"/>
    </location>
</feature>
<dbReference type="InterPro" id="IPR011641">
    <property type="entry name" value="Tyr-kin_ephrin_A/B_rcpt-like"/>
</dbReference>
<gene>
    <name evidence="2" type="ORF">CUNI_LOCUS19136</name>
</gene>
<protein>
    <recommendedName>
        <fullName evidence="1">Tyrosine-protein kinase ephrin type A/B receptor-like domain-containing protein</fullName>
    </recommendedName>
</protein>
<evidence type="ECO:0000313" key="3">
    <source>
        <dbReference type="Proteomes" id="UP000678393"/>
    </source>
</evidence>
<reference evidence="2" key="1">
    <citation type="submission" date="2021-04" db="EMBL/GenBank/DDBJ databases">
        <authorList>
            <consortium name="Molecular Ecology Group"/>
        </authorList>
    </citation>
    <scope>NUCLEOTIDE SEQUENCE</scope>
</reference>
<dbReference type="OrthoDB" id="6052022at2759"/>
<dbReference type="EMBL" id="CAJHNH020006331">
    <property type="protein sequence ID" value="CAG5133578.1"/>
    <property type="molecule type" value="Genomic_DNA"/>
</dbReference>
<accession>A0A8S3ZZF3</accession>
<comment type="caution">
    <text evidence="2">The sequence shown here is derived from an EMBL/GenBank/DDBJ whole genome shotgun (WGS) entry which is preliminary data.</text>
</comment>
<dbReference type="Pfam" id="PF07699">
    <property type="entry name" value="Ephrin_rec_like"/>
    <property type="match status" value="1"/>
</dbReference>
<sequence>GCGKGFWMDKHMMCHPCGPGYYNPSETAVTCLPCPVQYEKGFISADSVSECFLTRQDQHSG</sequence>